<dbReference type="PROSITE" id="PS51273">
    <property type="entry name" value="GATASE_TYPE_1"/>
    <property type="match status" value="1"/>
</dbReference>
<dbReference type="SUPFAM" id="SSF52317">
    <property type="entry name" value="Class I glutamine amidotransferase-like"/>
    <property type="match status" value="1"/>
</dbReference>
<accession>A0ABW4U1A3</accession>
<dbReference type="PANTHER" id="PTHR42695">
    <property type="entry name" value="GLUTAMINE AMIDOTRANSFERASE YLR126C-RELATED"/>
    <property type="match status" value="1"/>
</dbReference>
<dbReference type="NCBIfam" id="NF005458">
    <property type="entry name" value="PRK07053.1"/>
    <property type="match status" value="1"/>
</dbReference>
<dbReference type="CDD" id="cd01741">
    <property type="entry name" value="GATase1_1"/>
    <property type="match status" value="1"/>
</dbReference>
<dbReference type="Pfam" id="PF00117">
    <property type="entry name" value="GATase"/>
    <property type="match status" value="1"/>
</dbReference>
<dbReference type="PANTHER" id="PTHR42695:SF5">
    <property type="entry name" value="GLUTAMINE AMIDOTRANSFERASE YLR126C-RELATED"/>
    <property type="match status" value="1"/>
</dbReference>
<evidence type="ECO:0000259" key="1">
    <source>
        <dbReference type="Pfam" id="PF00117"/>
    </source>
</evidence>
<dbReference type="InterPro" id="IPR029062">
    <property type="entry name" value="Class_I_gatase-like"/>
</dbReference>
<keyword evidence="2" id="KW-0315">Glutamine amidotransferase</keyword>
<protein>
    <submittedName>
        <fullName evidence="2">Glutamine amidotransferase</fullName>
    </submittedName>
</protein>
<dbReference type="Gene3D" id="3.40.50.880">
    <property type="match status" value="1"/>
</dbReference>
<sequence length="231" mass="24483">MRALIVRHTDYEGAAGFRRPIEAAGYSFSRIDVLDPAFGEADFMAPDLLVLMGGPMGVYERDKHSWIDGEVARIAARLQADLPTIGICLGSQLIAAALGAAVYPGPVQEIGFGPVTVNPAGMASPVSHLAGTPVLHWHGDTFDLPDGCELLASSGVYPHQAYRRGTRLLALQCHPEMGEDPRISRWIDGGSADLAAAGTDAAAIWADYASHGPRAVAAGRAMLTEWLLGLR</sequence>
<dbReference type="InterPro" id="IPR044992">
    <property type="entry name" value="ChyE-like"/>
</dbReference>
<dbReference type="Proteomes" id="UP001597400">
    <property type="component" value="Unassembled WGS sequence"/>
</dbReference>
<reference evidence="3" key="1">
    <citation type="journal article" date="2019" name="Int. J. Syst. Evol. Microbiol.">
        <title>The Global Catalogue of Microorganisms (GCM) 10K type strain sequencing project: providing services to taxonomists for standard genome sequencing and annotation.</title>
        <authorList>
            <consortium name="The Broad Institute Genomics Platform"/>
            <consortium name="The Broad Institute Genome Sequencing Center for Infectious Disease"/>
            <person name="Wu L."/>
            <person name="Ma J."/>
        </authorList>
    </citation>
    <scope>NUCLEOTIDE SEQUENCE [LARGE SCALE GENOMIC DNA]</scope>
    <source>
        <strain evidence="3">CGMCC 1.12702</strain>
    </source>
</reference>
<proteinExistence type="predicted"/>
<comment type="caution">
    <text evidence="2">The sequence shown here is derived from an EMBL/GenBank/DDBJ whole genome shotgun (WGS) entry which is preliminary data.</text>
</comment>
<keyword evidence="3" id="KW-1185">Reference proteome</keyword>
<evidence type="ECO:0000313" key="3">
    <source>
        <dbReference type="Proteomes" id="UP001597400"/>
    </source>
</evidence>
<feature type="domain" description="Glutamine amidotransferase" evidence="1">
    <location>
        <begin position="43"/>
        <end position="182"/>
    </location>
</feature>
<name>A0ABW4U1A3_9SPHN</name>
<gene>
    <name evidence="2" type="ORF">ACFSGX_15020</name>
</gene>
<organism evidence="2 3">
    <name type="scientific">Sphingomonas arantia</name>
    <dbReference type="NCBI Taxonomy" id="1460676"/>
    <lineage>
        <taxon>Bacteria</taxon>
        <taxon>Pseudomonadati</taxon>
        <taxon>Pseudomonadota</taxon>
        <taxon>Alphaproteobacteria</taxon>
        <taxon>Sphingomonadales</taxon>
        <taxon>Sphingomonadaceae</taxon>
        <taxon>Sphingomonas</taxon>
    </lineage>
</organism>
<dbReference type="EMBL" id="JBHUGS010000004">
    <property type="protein sequence ID" value="MFD1952083.1"/>
    <property type="molecule type" value="Genomic_DNA"/>
</dbReference>
<evidence type="ECO:0000313" key="2">
    <source>
        <dbReference type="EMBL" id="MFD1952083.1"/>
    </source>
</evidence>
<dbReference type="RefSeq" id="WP_380931134.1">
    <property type="nucleotide sequence ID" value="NZ_JBHUGS010000004.1"/>
</dbReference>
<dbReference type="InterPro" id="IPR017926">
    <property type="entry name" value="GATASE"/>
</dbReference>